<feature type="domain" description="SnoaL-like" evidence="1">
    <location>
        <begin position="9"/>
        <end position="138"/>
    </location>
</feature>
<evidence type="ECO:0000259" key="1">
    <source>
        <dbReference type="Pfam" id="PF13577"/>
    </source>
</evidence>
<dbReference type="InterPro" id="IPR032710">
    <property type="entry name" value="NTF2-like_dom_sf"/>
</dbReference>
<accession>A0A1V2TFX2</accession>
<comment type="caution">
    <text evidence="2">The sequence shown here is derived from an EMBL/GenBank/DDBJ whole genome shotgun (WGS) entry which is preliminary data.</text>
</comment>
<dbReference type="InterPro" id="IPR037401">
    <property type="entry name" value="SnoaL-like"/>
</dbReference>
<dbReference type="Gene3D" id="3.10.450.50">
    <property type="match status" value="1"/>
</dbReference>
<name>A0A1V2TFX2_9NOCA</name>
<keyword evidence="3" id="KW-1185">Reference proteome</keyword>
<sequence>MDQAQRIDALEHIEAIKQLKHRYWRACDGKDPKAFRDCFIRSGAHLDYGRMGAFDDADPMVEIFTRFALHKVDGKHVILDMHHGMHPDITLTGAHTATGRWTLRFRQVNLIDNTELVSTGEYDDDYVIEDGVWKMSRSRFTELWSITRPLPADSVIAEGTFTATT</sequence>
<dbReference type="Pfam" id="PF13577">
    <property type="entry name" value="SnoaL_4"/>
    <property type="match status" value="1"/>
</dbReference>
<evidence type="ECO:0000313" key="2">
    <source>
        <dbReference type="EMBL" id="ONM48419.1"/>
    </source>
</evidence>
<proteinExistence type="predicted"/>
<dbReference type="SUPFAM" id="SSF54427">
    <property type="entry name" value="NTF2-like"/>
    <property type="match status" value="1"/>
</dbReference>
<dbReference type="STRING" id="1538463.B0T36_05265"/>
<dbReference type="AlphaFoldDB" id="A0A1V2TFX2"/>
<gene>
    <name evidence="2" type="ORF">B0T46_11945</name>
</gene>
<dbReference type="Proteomes" id="UP000188836">
    <property type="component" value="Unassembled WGS sequence"/>
</dbReference>
<reference evidence="2 3" key="1">
    <citation type="journal article" date="2016" name="Antonie Van Leeuwenhoek">
        <title>Nocardia donostiensis sp. nov., isolated from human respiratory specimens.</title>
        <authorList>
            <person name="Ercibengoa M."/>
            <person name="Bell M."/>
            <person name="Marimon J.M."/>
            <person name="Humrighouse B."/>
            <person name="Klenk H.P."/>
            <person name="Potter G."/>
            <person name="Perez-Trallero E."/>
        </authorList>
    </citation>
    <scope>NUCLEOTIDE SEQUENCE [LARGE SCALE GENOMIC DNA]</scope>
    <source>
        <strain evidence="2 3">X1655</strain>
    </source>
</reference>
<dbReference type="OrthoDB" id="4571298at2"/>
<organism evidence="2 3">
    <name type="scientific">Nocardia donostiensis</name>
    <dbReference type="NCBI Taxonomy" id="1538463"/>
    <lineage>
        <taxon>Bacteria</taxon>
        <taxon>Bacillati</taxon>
        <taxon>Actinomycetota</taxon>
        <taxon>Actinomycetes</taxon>
        <taxon>Mycobacteriales</taxon>
        <taxon>Nocardiaceae</taxon>
        <taxon>Nocardia</taxon>
    </lineage>
</organism>
<evidence type="ECO:0000313" key="3">
    <source>
        <dbReference type="Proteomes" id="UP000188836"/>
    </source>
</evidence>
<protein>
    <submittedName>
        <fullName evidence="2">Bile acid 7-alpha dehydratase</fullName>
    </submittedName>
</protein>
<dbReference type="RefSeq" id="WP_077116676.1">
    <property type="nucleotide sequence ID" value="NZ_LOKT01000003.1"/>
</dbReference>
<dbReference type="EMBL" id="MUMY01000009">
    <property type="protein sequence ID" value="ONM48419.1"/>
    <property type="molecule type" value="Genomic_DNA"/>
</dbReference>